<name>A0AAV1LMD2_9NEOP</name>
<dbReference type="PANTHER" id="PTHR45640:SF13">
    <property type="entry name" value="HEAT SHOCK PROTEIN 22-RELATED"/>
    <property type="match status" value="1"/>
</dbReference>
<dbReference type="GO" id="GO:0005737">
    <property type="term" value="C:cytoplasm"/>
    <property type="evidence" value="ECO:0007669"/>
    <property type="project" value="TreeGrafter"/>
</dbReference>
<reference evidence="6 7" key="1">
    <citation type="submission" date="2023-11" db="EMBL/GenBank/DDBJ databases">
        <authorList>
            <person name="Hedman E."/>
            <person name="Englund M."/>
            <person name="Stromberg M."/>
            <person name="Nyberg Akerstrom W."/>
            <person name="Nylinder S."/>
            <person name="Jareborg N."/>
            <person name="Kallberg Y."/>
            <person name="Kronander E."/>
        </authorList>
    </citation>
    <scope>NUCLEOTIDE SEQUENCE [LARGE SCALE GENOMIC DNA]</scope>
</reference>
<evidence type="ECO:0000256" key="2">
    <source>
        <dbReference type="PROSITE-ProRule" id="PRU00285"/>
    </source>
</evidence>
<feature type="domain" description="SHSP" evidence="5">
    <location>
        <begin position="33"/>
        <end position="151"/>
    </location>
</feature>
<dbReference type="PRINTS" id="PR00299">
    <property type="entry name" value="ACRYSTALLIN"/>
</dbReference>
<dbReference type="GO" id="GO:0009408">
    <property type="term" value="P:response to heat"/>
    <property type="evidence" value="ECO:0007669"/>
    <property type="project" value="TreeGrafter"/>
</dbReference>
<feature type="region of interest" description="Disordered" evidence="4">
    <location>
        <begin position="150"/>
        <end position="176"/>
    </location>
</feature>
<dbReference type="GO" id="GO:0005634">
    <property type="term" value="C:nucleus"/>
    <property type="evidence" value="ECO:0007669"/>
    <property type="project" value="TreeGrafter"/>
</dbReference>
<dbReference type="InterPro" id="IPR001436">
    <property type="entry name" value="Alpha-crystallin/sHSP_animal"/>
</dbReference>
<dbReference type="SUPFAM" id="SSF49764">
    <property type="entry name" value="HSP20-like chaperones"/>
    <property type="match status" value="1"/>
</dbReference>
<evidence type="ECO:0000256" key="1">
    <source>
        <dbReference type="ARBA" id="ARBA00023016"/>
    </source>
</evidence>
<comment type="similarity">
    <text evidence="2 3">Belongs to the small heat shock protein (HSP20) family.</text>
</comment>
<proteinExistence type="inferred from homology"/>
<dbReference type="Proteomes" id="UP001314205">
    <property type="component" value="Unassembled WGS sequence"/>
</dbReference>
<dbReference type="GO" id="GO:0051082">
    <property type="term" value="F:unfolded protein binding"/>
    <property type="evidence" value="ECO:0007669"/>
    <property type="project" value="TreeGrafter"/>
</dbReference>
<dbReference type="InterPro" id="IPR008978">
    <property type="entry name" value="HSP20-like_chaperone"/>
</dbReference>
<evidence type="ECO:0000256" key="3">
    <source>
        <dbReference type="RuleBase" id="RU003616"/>
    </source>
</evidence>
<evidence type="ECO:0000313" key="7">
    <source>
        <dbReference type="Proteomes" id="UP001314205"/>
    </source>
</evidence>
<dbReference type="CDD" id="cd06526">
    <property type="entry name" value="metazoan_ACD"/>
    <property type="match status" value="1"/>
</dbReference>
<dbReference type="PROSITE" id="PS01031">
    <property type="entry name" value="SHSP"/>
    <property type="match status" value="1"/>
</dbReference>
<dbReference type="AlphaFoldDB" id="A0AAV1LMD2"/>
<dbReference type="GO" id="GO:0042026">
    <property type="term" value="P:protein refolding"/>
    <property type="evidence" value="ECO:0007669"/>
    <property type="project" value="TreeGrafter"/>
</dbReference>
<evidence type="ECO:0000259" key="5">
    <source>
        <dbReference type="PROSITE" id="PS01031"/>
    </source>
</evidence>
<keyword evidence="7" id="KW-1185">Reference proteome</keyword>
<keyword evidence="1" id="KW-0346">Stress response</keyword>
<accession>A0AAV1LMD2</accession>
<dbReference type="EMBL" id="CAVLGL010000092">
    <property type="protein sequence ID" value="CAK1595467.1"/>
    <property type="molecule type" value="Genomic_DNA"/>
</dbReference>
<sequence length="176" mass="20153">MSLIPHCFDYDLPRRLLDQAFGMTITPEDVLSARSGPLFPTFKWWWPENLESSIKTNKDKWQVNIDVHHFAPDEISVKMSDGFIVVEGKHDEKRDEHGFISRQFVRRFKIPDDVNPEAVESRLSSDGVLSVLALMKANSQKGERIVPVSHTGPVRQRIREGAKMEKEGKKKEIRGG</sequence>
<comment type="caution">
    <text evidence="6">The sequence shown here is derived from an EMBL/GenBank/DDBJ whole genome shotgun (WGS) entry which is preliminary data.</text>
</comment>
<organism evidence="6 7">
    <name type="scientific">Parnassius mnemosyne</name>
    <name type="common">clouded apollo</name>
    <dbReference type="NCBI Taxonomy" id="213953"/>
    <lineage>
        <taxon>Eukaryota</taxon>
        <taxon>Metazoa</taxon>
        <taxon>Ecdysozoa</taxon>
        <taxon>Arthropoda</taxon>
        <taxon>Hexapoda</taxon>
        <taxon>Insecta</taxon>
        <taxon>Pterygota</taxon>
        <taxon>Neoptera</taxon>
        <taxon>Endopterygota</taxon>
        <taxon>Lepidoptera</taxon>
        <taxon>Glossata</taxon>
        <taxon>Ditrysia</taxon>
        <taxon>Papilionoidea</taxon>
        <taxon>Papilionidae</taxon>
        <taxon>Parnassiinae</taxon>
        <taxon>Parnassini</taxon>
        <taxon>Parnassius</taxon>
        <taxon>Driopa</taxon>
    </lineage>
</organism>
<dbReference type="InterPro" id="IPR002068">
    <property type="entry name" value="A-crystallin/Hsp20_dom"/>
</dbReference>
<dbReference type="Pfam" id="PF00011">
    <property type="entry name" value="HSP20"/>
    <property type="match status" value="1"/>
</dbReference>
<protein>
    <recommendedName>
        <fullName evidence="5">SHSP domain-containing protein</fullName>
    </recommendedName>
</protein>
<feature type="compositionally biased region" description="Basic and acidic residues" evidence="4">
    <location>
        <begin position="157"/>
        <end position="176"/>
    </location>
</feature>
<evidence type="ECO:0000256" key="4">
    <source>
        <dbReference type="SAM" id="MobiDB-lite"/>
    </source>
</evidence>
<dbReference type="PANTHER" id="PTHR45640">
    <property type="entry name" value="HEAT SHOCK PROTEIN HSP-12.2-RELATED"/>
    <property type="match status" value="1"/>
</dbReference>
<dbReference type="Gene3D" id="2.60.40.790">
    <property type="match status" value="1"/>
</dbReference>
<evidence type="ECO:0000313" key="6">
    <source>
        <dbReference type="EMBL" id="CAK1595467.1"/>
    </source>
</evidence>
<gene>
    <name evidence="6" type="ORF">PARMNEM_LOCUS14943</name>
</gene>